<dbReference type="SUPFAM" id="SSF48452">
    <property type="entry name" value="TPR-like"/>
    <property type="match status" value="1"/>
</dbReference>
<dbReference type="SUPFAM" id="SSF53756">
    <property type="entry name" value="UDP-Glycosyltransferase/glycogen phosphorylase"/>
    <property type="match status" value="1"/>
</dbReference>
<keyword evidence="1" id="KW-0802">TPR repeat</keyword>
<dbReference type="InterPro" id="IPR022622">
    <property type="entry name" value="DUF3492"/>
</dbReference>
<dbReference type="NCBIfam" id="NF038011">
    <property type="entry name" value="PelF"/>
    <property type="match status" value="1"/>
</dbReference>
<evidence type="ECO:0000313" key="4">
    <source>
        <dbReference type="EMBL" id="MBL0389004.1"/>
    </source>
</evidence>
<feature type="domain" description="Glycosyl transferase family 1" evidence="2">
    <location>
        <begin position="306"/>
        <end position="464"/>
    </location>
</feature>
<feature type="domain" description="DUF3492" evidence="3">
    <location>
        <begin position="6"/>
        <end position="284"/>
    </location>
</feature>
<dbReference type="RefSeq" id="WP_201638007.1">
    <property type="nucleotide sequence ID" value="NZ_JAEQNB010000008.1"/>
</dbReference>
<dbReference type="EMBL" id="JAEQNB010000008">
    <property type="protein sequence ID" value="MBL0389004.1"/>
    <property type="molecule type" value="Genomic_DNA"/>
</dbReference>
<dbReference type="PANTHER" id="PTHR12526">
    <property type="entry name" value="GLYCOSYLTRANSFERASE"/>
    <property type="match status" value="1"/>
</dbReference>
<dbReference type="InterPro" id="IPR047691">
    <property type="entry name" value="PelF-like"/>
</dbReference>
<keyword evidence="5" id="KW-1185">Reference proteome</keyword>
<evidence type="ECO:0000259" key="2">
    <source>
        <dbReference type="Pfam" id="PF00534"/>
    </source>
</evidence>
<organism evidence="4 5">
    <name type="scientific">Tumebacillus amylolyticus</name>
    <dbReference type="NCBI Taxonomy" id="2801339"/>
    <lineage>
        <taxon>Bacteria</taxon>
        <taxon>Bacillati</taxon>
        <taxon>Bacillota</taxon>
        <taxon>Bacilli</taxon>
        <taxon>Bacillales</taxon>
        <taxon>Alicyclobacillaceae</taxon>
        <taxon>Tumebacillus</taxon>
    </lineage>
</organism>
<dbReference type="Pfam" id="PF11997">
    <property type="entry name" value="DUF3492"/>
    <property type="match status" value="1"/>
</dbReference>
<name>A0ABS1JFD7_9BACL</name>
<accession>A0ABS1JFD7</accession>
<dbReference type="Gene3D" id="1.25.40.10">
    <property type="entry name" value="Tetratricopeptide repeat domain"/>
    <property type="match status" value="1"/>
</dbReference>
<proteinExistence type="predicted"/>
<dbReference type="InterPro" id="IPR019734">
    <property type="entry name" value="TPR_rpt"/>
</dbReference>
<feature type="repeat" description="TPR" evidence="1">
    <location>
        <begin position="506"/>
        <end position="539"/>
    </location>
</feature>
<dbReference type="PROSITE" id="PS50005">
    <property type="entry name" value="TPR"/>
    <property type="match status" value="1"/>
</dbReference>
<evidence type="ECO:0000256" key="1">
    <source>
        <dbReference type="PROSITE-ProRule" id="PRU00339"/>
    </source>
</evidence>
<evidence type="ECO:0000259" key="3">
    <source>
        <dbReference type="Pfam" id="PF11997"/>
    </source>
</evidence>
<gene>
    <name evidence="4" type="primary">pelF</name>
    <name evidence="4" type="ORF">JJB07_20645</name>
</gene>
<dbReference type="InterPro" id="IPR011990">
    <property type="entry name" value="TPR-like_helical_dom_sf"/>
</dbReference>
<dbReference type="InterPro" id="IPR001296">
    <property type="entry name" value="Glyco_trans_1"/>
</dbReference>
<evidence type="ECO:0000313" key="5">
    <source>
        <dbReference type="Proteomes" id="UP000602284"/>
    </source>
</evidence>
<dbReference type="Gene3D" id="3.40.50.2000">
    <property type="entry name" value="Glycogen Phosphorylase B"/>
    <property type="match status" value="2"/>
</dbReference>
<protein>
    <submittedName>
        <fullName evidence="4">GT4 family glycosyltransferase PelF</fullName>
    </submittedName>
</protein>
<dbReference type="Proteomes" id="UP000602284">
    <property type="component" value="Unassembled WGS sequence"/>
</dbReference>
<comment type="caution">
    <text evidence="4">The sequence shown here is derived from an EMBL/GenBank/DDBJ whole genome shotgun (WGS) entry which is preliminary data.</text>
</comment>
<dbReference type="Pfam" id="PF00534">
    <property type="entry name" value="Glycos_transf_1"/>
    <property type="match status" value="1"/>
</dbReference>
<reference evidence="4 5" key="1">
    <citation type="submission" date="2021-01" db="EMBL/GenBank/DDBJ databases">
        <title>Tumebacillus sp. strain ITR2 16S ribosomal RNA gene Genome sequencing and assembly.</title>
        <authorList>
            <person name="Kang M."/>
        </authorList>
    </citation>
    <scope>NUCLEOTIDE SEQUENCE [LARGE SCALE GENOMIC DNA]</scope>
    <source>
        <strain evidence="4 5">ITR2</strain>
    </source>
</reference>
<sequence length="584" mass="66027">MSDRIRILLSTEGTYPYHQGGVSTWCETLVQKMDMVDFVVYAITANPFITQKFGLPPHAEMINVPLWGTEEPKEHLEIPFSKIYLPKKTTTEQQVRERFLPLFVELINEIISEVKSPKKFGNLLVSLYDYFQEHDYKVSFKSELTWSVYKELILQLASQKQNRLSEPDVYGLVQTLGWVYRFLNIVNTPVPDVHVTHSTAAAFCGIPCVISKIKYGTPFMLTEHGVYLREQYLALSKQPYSSFMTTFLIRFIQSLATTNYAYADQVSPVCSYNTRWETRFGVPESRIRVIYNGIDPNVFVEAPPSTNDTLTVVMVARIDPLKDVLTFLESAALVKKKFPDIRFVVYGSVSVPSYYEQCMELHAELGLEDSFVFAGHTSNMSAAYSSGDIIALTSISEAFPYSVIEAMMTGKPCVATDVGGVTEALADTGLVVTPRRADEVADAILQLANNPELRMSLGKEARERALNFFTLNKMIDLHLKSYVKLAVRAEERVPVVRRREESLTNQKLLFDKGMALMACGLYREASLQFQEALQIKPNSPMTPMILTELSTAYNHLGEYDQAFLELEKADALIRLLDLRVQDSA</sequence>